<feature type="domain" description="Purine catabolism PurC-like" evidence="1">
    <location>
        <begin position="52"/>
        <end position="171"/>
    </location>
</feature>
<accession>Q0S7Z2</accession>
<feature type="domain" description="PucR C-terminal helix-turn-helix" evidence="2">
    <location>
        <begin position="481"/>
        <end position="538"/>
    </location>
</feature>
<reference evidence="4" key="1">
    <citation type="journal article" date="2006" name="Proc. Natl. Acad. Sci. U.S.A.">
        <title>The complete genome of Rhodococcus sp. RHA1 provides insights into a catabolic powerhouse.</title>
        <authorList>
            <person name="McLeod M.P."/>
            <person name="Warren R.L."/>
            <person name="Hsiao W.W.L."/>
            <person name="Araki N."/>
            <person name="Myhre M."/>
            <person name="Fernandes C."/>
            <person name="Miyazawa D."/>
            <person name="Wong W."/>
            <person name="Lillquist A.L."/>
            <person name="Wang D."/>
            <person name="Dosanjh M."/>
            <person name="Hara H."/>
            <person name="Petrescu A."/>
            <person name="Morin R.D."/>
            <person name="Yang G."/>
            <person name="Stott J.M."/>
            <person name="Schein J.E."/>
            <person name="Shin H."/>
            <person name="Smailus D."/>
            <person name="Siddiqui A.S."/>
            <person name="Marra M.A."/>
            <person name="Jones S.J.M."/>
            <person name="Holt R."/>
            <person name="Brinkman F.S.L."/>
            <person name="Miyauchi K."/>
            <person name="Fukuda M."/>
            <person name="Davies J.E."/>
            <person name="Mohn W.W."/>
            <person name="Eltis L.D."/>
        </authorList>
    </citation>
    <scope>NUCLEOTIDE SEQUENCE [LARGE SCALE GENOMIC DNA]</scope>
    <source>
        <strain evidence="4">RHA1</strain>
    </source>
</reference>
<dbReference type="InterPro" id="IPR025736">
    <property type="entry name" value="PucR_C-HTH_dom"/>
</dbReference>
<sequence length="556" mass="59145">MLPSDERGAGSVATQHRGATHVSDSCIVGTICVGSCTFCVPLSMVFTVADALDIDLLKDAGARVLTGSDSLDREVRWVHSSEISDIARFLRGGELLLTAGLGMGSTDALQQVFVRAAAHAGAAALVIEESGRMFDRVPDAVVAEGQACGLPIIALAREVSFAGVSSQVHEILTDKRLQALTHEREVESTFSNLLLDGADYLSIVQTLAELTDGTVVLENIAHRVMAYVGEFDEEAGIEDWDRHARGLHSDDSGCVRRPVLMRGQPWGWIHVFTDRPATERSTAGFATERAAASVAISLLTDRSREARDDQRSTALITRLLIGDLSGAEFVDQAGRLGYQLGSGQIVVVIANKDARDDSSGPRAGRQIDTGAISADMGDYVVAVAAESGRTRAELAGLLGTMEHGGGMSRTVPASMLQVAVTQAKSAAAVSRSLPASPMLHFDDLGVERLLVTLAQGPELASFVEDELGPLLTKDAQSTTPLLPTLRAFLAVDGRKTEAAEKLFIQRRTLYNRLDRIAAILGKSLDDAATRQSLLLAVKGLDLLEGSSVVARRSSRP</sequence>
<dbReference type="HOGENOM" id="CLU_017436_2_1_11"/>
<evidence type="ECO:0000259" key="1">
    <source>
        <dbReference type="Pfam" id="PF07905"/>
    </source>
</evidence>
<dbReference type="PANTHER" id="PTHR33744:SF7">
    <property type="entry name" value="PUCR FAMILY TRANSCRIPTIONAL REGULATOR"/>
    <property type="match status" value="1"/>
</dbReference>
<name>Q0S7Z2_RHOJR</name>
<evidence type="ECO:0000259" key="2">
    <source>
        <dbReference type="Pfam" id="PF13556"/>
    </source>
</evidence>
<protein>
    <submittedName>
        <fullName evidence="3">Possible transcriptional regulator</fullName>
    </submittedName>
</protein>
<gene>
    <name evidence="3" type="ordered locus">RHA1_ro04558</name>
</gene>
<dbReference type="Pfam" id="PF13556">
    <property type="entry name" value="HTH_30"/>
    <property type="match status" value="1"/>
</dbReference>
<organism evidence="3 4">
    <name type="scientific">Rhodococcus jostii (strain RHA1)</name>
    <dbReference type="NCBI Taxonomy" id="101510"/>
    <lineage>
        <taxon>Bacteria</taxon>
        <taxon>Bacillati</taxon>
        <taxon>Actinomycetota</taxon>
        <taxon>Actinomycetes</taxon>
        <taxon>Mycobacteriales</taxon>
        <taxon>Nocardiaceae</taxon>
        <taxon>Rhodococcus</taxon>
    </lineage>
</organism>
<dbReference type="Gene3D" id="1.10.10.2840">
    <property type="entry name" value="PucR C-terminal helix-turn-helix domain"/>
    <property type="match status" value="1"/>
</dbReference>
<dbReference type="eggNOG" id="COG2508">
    <property type="taxonomic scope" value="Bacteria"/>
</dbReference>
<dbReference type="AlphaFoldDB" id="Q0S7Z2"/>
<dbReference type="InterPro" id="IPR012914">
    <property type="entry name" value="PucR_dom"/>
</dbReference>
<dbReference type="KEGG" id="rha:RHA1_ro04558"/>
<proteinExistence type="predicted"/>
<dbReference type="EMBL" id="CP000431">
    <property type="protein sequence ID" value="ABG96344.1"/>
    <property type="molecule type" value="Genomic_DNA"/>
</dbReference>
<dbReference type="InterPro" id="IPR042070">
    <property type="entry name" value="PucR_C-HTH_sf"/>
</dbReference>
<evidence type="ECO:0000313" key="3">
    <source>
        <dbReference type="EMBL" id="ABG96344.1"/>
    </source>
</evidence>
<dbReference type="PANTHER" id="PTHR33744">
    <property type="entry name" value="CARBOHYDRATE DIACID REGULATOR"/>
    <property type="match status" value="1"/>
</dbReference>
<dbReference type="Proteomes" id="UP000008710">
    <property type="component" value="Chromosome"/>
</dbReference>
<dbReference type="InterPro" id="IPR051448">
    <property type="entry name" value="CdaR-like_regulators"/>
</dbReference>
<dbReference type="Pfam" id="PF07905">
    <property type="entry name" value="PucR"/>
    <property type="match status" value="1"/>
</dbReference>
<evidence type="ECO:0000313" key="4">
    <source>
        <dbReference type="Proteomes" id="UP000008710"/>
    </source>
</evidence>